<proteinExistence type="inferred from homology"/>
<dbReference type="EMBL" id="LXFE01000461">
    <property type="protein sequence ID" value="OLL25272.1"/>
    <property type="molecule type" value="Genomic_DNA"/>
</dbReference>
<keyword evidence="5" id="KW-1185">Reference proteome</keyword>
<dbReference type="InterPro" id="IPR018052">
    <property type="entry name" value="Ald1_epimerase_CS"/>
</dbReference>
<gene>
    <name evidence="4" type="ORF">NEOLI_003923</name>
</gene>
<name>A0A1U7LRU7_NEOID</name>
<evidence type="ECO:0000313" key="5">
    <source>
        <dbReference type="Proteomes" id="UP000186594"/>
    </source>
</evidence>
<dbReference type="GO" id="GO:0004034">
    <property type="term" value="F:aldose 1-epimerase activity"/>
    <property type="evidence" value="ECO:0007669"/>
    <property type="project" value="TreeGrafter"/>
</dbReference>
<dbReference type="PROSITE" id="PS00545">
    <property type="entry name" value="ALDOSE_1_EPIMERASE"/>
    <property type="match status" value="1"/>
</dbReference>
<dbReference type="OrthoDB" id="274691at2759"/>
<comment type="caution">
    <text evidence="4">The sequence shown here is derived from an EMBL/GenBank/DDBJ whole genome shotgun (WGS) entry which is preliminary data.</text>
</comment>
<evidence type="ECO:0000256" key="3">
    <source>
        <dbReference type="ARBA" id="ARBA00023277"/>
    </source>
</evidence>
<dbReference type="Gene3D" id="2.70.98.10">
    <property type="match status" value="1"/>
</dbReference>
<dbReference type="InterPro" id="IPR014718">
    <property type="entry name" value="GH-type_carb-bd"/>
</dbReference>
<dbReference type="GO" id="GO:0006006">
    <property type="term" value="P:glucose metabolic process"/>
    <property type="evidence" value="ECO:0007669"/>
    <property type="project" value="TreeGrafter"/>
</dbReference>
<sequence>MSPATIPPLKETELTTLISPSGLLTCTLLNQGPSIVSLTEISTQRNLVLGYSTADRYSDPDNPFLGATIGRVANRIANAQINDLNGQSYPLAANDANNCLHGGPNGFHMKLWNSHVTIKNGKQVVLYHRISPHLEEGFPGDLSVKVSFGLDEIEDIDGNKRGLLDIEYEAQLVGDVEETAVNLTNHTYFNLGQDLIDGMEITLGSNQYLEIDSSKLPTGRILAHPDVPLDSIGTPTAISLSSSTIFDHCFILDSPFSIDTRLNPLQTFASVYSPATNLHLEAQTTEPSFQFYTGHGLNIPAKNGDVAFKPRAGLCLETGRYLNAVNFVQWKAMSVLKRSAIYGSRTKYIIWAGSK</sequence>
<dbReference type="InterPro" id="IPR008183">
    <property type="entry name" value="Aldose_1/G6P_1-epimerase"/>
</dbReference>
<dbReference type="GO" id="GO:0033499">
    <property type="term" value="P:galactose catabolic process via UDP-galactose, Leloir pathway"/>
    <property type="evidence" value="ECO:0007669"/>
    <property type="project" value="TreeGrafter"/>
</dbReference>
<dbReference type="GO" id="GO:0030246">
    <property type="term" value="F:carbohydrate binding"/>
    <property type="evidence" value="ECO:0007669"/>
    <property type="project" value="InterPro"/>
</dbReference>
<dbReference type="CDD" id="cd09019">
    <property type="entry name" value="galactose_mutarotase_like"/>
    <property type="match status" value="1"/>
</dbReference>
<dbReference type="OMA" id="IYHHISR"/>
<dbReference type="AlphaFoldDB" id="A0A1U7LRU7"/>
<dbReference type="InterPro" id="IPR047215">
    <property type="entry name" value="Galactose_mutarotase-like"/>
</dbReference>
<organism evidence="4 5">
    <name type="scientific">Neolecta irregularis (strain DAH-3)</name>
    <dbReference type="NCBI Taxonomy" id="1198029"/>
    <lineage>
        <taxon>Eukaryota</taxon>
        <taxon>Fungi</taxon>
        <taxon>Dikarya</taxon>
        <taxon>Ascomycota</taxon>
        <taxon>Taphrinomycotina</taxon>
        <taxon>Neolectales</taxon>
        <taxon>Neolectaceae</taxon>
        <taxon>Neolecta</taxon>
    </lineage>
</organism>
<keyword evidence="2" id="KW-0413">Isomerase</keyword>
<reference evidence="4 5" key="1">
    <citation type="submission" date="2016-04" db="EMBL/GenBank/DDBJ databases">
        <title>Evolutionary innovation and constraint leading to complex multicellularity in the Ascomycota.</title>
        <authorList>
            <person name="Cisse O."/>
            <person name="Nguyen A."/>
            <person name="Hewitt D.A."/>
            <person name="Jedd G."/>
            <person name="Stajich J.E."/>
        </authorList>
    </citation>
    <scope>NUCLEOTIDE SEQUENCE [LARGE SCALE GENOMIC DNA]</scope>
    <source>
        <strain evidence="4 5">DAH-3</strain>
    </source>
</reference>
<dbReference type="PANTHER" id="PTHR10091">
    <property type="entry name" value="ALDOSE-1-EPIMERASE"/>
    <property type="match status" value="1"/>
</dbReference>
<dbReference type="InterPro" id="IPR011013">
    <property type="entry name" value="Gal_mutarotase_sf_dom"/>
</dbReference>
<evidence type="ECO:0000256" key="2">
    <source>
        <dbReference type="ARBA" id="ARBA00023235"/>
    </source>
</evidence>
<dbReference type="SUPFAM" id="SSF74650">
    <property type="entry name" value="Galactose mutarotase-like"/>
    <property type="match status" value="1"/>
</dbReference>
<comment type="similarity">
    <text evidence="1">Belongs to the aldose epimerase family.</text>
</comment>
<evidence type="ECO:0000256" key="1">
    <source>
        <dbReference type="ARBA" id="ARBA00006206"/>
    </source>
</evidence>
<dbReference type="Proteomes" id="UP000186594">
    <property type="component" value="Unassembled WGS sequence"/>
</dbReference>
<dbReference type="Pfam" id="PF01263">
    <property type="entry name" value="Aldose_epim"/>
    <property type="match status" value="1"/>
</dbReference>
<dbReference type="PANTHER" id="PTHR10091:SF0">
    <property type="entry name" value="GALACTOSE MUTAROTASE"/>
    <property type="match status" value="1"/>
</dbReference>
<evidence type="ECO:0000313" key="4">
    <source>
        <dbReference type="EMBL" id="OLL25272.1"/>
    </source>
</evidence>
<protein>
    <submittedName>
        <fullName evidence="4">Bifunctional protein gal10</fullName>
    </submittedName>
</protein>
<dbReference type="STRING" id="1198029.A0A1U7LRU7"/>
<keyword evidence="3" id="KW-0119">Carbohydrate metabolism</keyword>
<accession>A0A1U7LRU7</accession>